<accession>A0A5N7AXP3</accession>
<feature type="region of interest" description="Disordered" evidence="2">
    <location>
        <begin position="264"/>
        <end position="299"/>
    </location>
</feature>
<keyword evidence="4" id="KW-1185">Reference proteome</keyword>
<dbReference type="OrthoDB" id="4448936at2759"/>
<evidence type="ECO:0000256" key="2">
    <source>
        <dbReference type="SAM" id="MobiDB-lite"/>
    </source>
</evidence>
<feature type="compositionally biased region" description="Basic and acidic residues" evidence="2">
    <location>
        <begin position="284"/>
        <end position="299"/>
    </location>
</feature>
<name>A0A5N7AXP3_9EURO</name>
<protein>
    <submittedName>
        <fullName evidence="3">Uncharacterized protein</fullName>
    </submittedName>
</protein>
<feature type="compositionally biased region" description="Basic and acidic residues" evidence="2">
    <location>
        <begin position="19"/>
        <end position="28"/>
    </location>
</feature>
<evidence type="ECO:0000313" key="3">
    <source>
        <dbReference type="EMBL" id="KAE8373809.1"/>
    </source>
</evidence>
<sequence>MESSTYPPRLDQLSPPHSLPEHTWEADMAHFSSPSDVHDTSDDATPLPQRLAKIAKMVSQNTDVSSEDTTTVHHCLNTLEALLDPRPKLTQEVVKCRPPRIYPETSHPVASAASCSAPMEDRAASAFKPSSSQLMALLNEATTLNADLHQRRKESSQIYDLLKRERQGLSRRISELEDEAHELETDIVEGSAEREALHGTVRGLEAWIEGWQKEPKLGASRQNKAKRWMRRKPQERYETDAEALLEGITAWMRGWKDVEEGFRVHSAGSESGVKKEKPRPRICRKTDAKPRIKEDSDIQ</sequence>
<evidence type="ECO:0000256" key="1">
    <source>
        <dbReference type="SAM" id="Coils"/>
    </source>
</evidence>
<feature type="coiled-coil region" evidence="1">
    <location>
        <begin position="159"/>
        <end position="193"/>
    </location>
</feature>
<dbReference type="AlphaFoldDB" id="A0A5N7AXP3"/>
<feature type="region of interest" description="Disordered" evidence="2">
    <location>
        <begin position="1"/>
        <end position="45"/>
    </location>
</feature>
<evidence type="ECO:0000313" key="4">
    <source>
        <dbReference type="Proteomes" id="UP000326198"/>
    </source>
</evidence>
<dbReference type="EMBL" id="ML736303">
    <property type="protein sequence ID" value="KAE8373809.1"/>
    <property type="molecule type" value="Genomic_DNA"/>
</dbReference>
<dbReference type="Proteomes" id="UP000326198">
    <property type="component" value="Unassembled WGS sequence"/>
</dbReference>
<organism evidence="3 4">
    <name type="scientific">Aspergillus bertholletiae</name>
    <dbReference type="NCBI Taxonomy" id="1226010"/>
    <lineage>
        <taxon>Eukaryota</taxon>
        <taxon>Fungi</taxon>
        <taxon>Dikarya</taxon>
        <taxon>Ascomycota</taxon>
        <taxon>Pezizomycotina</taxon>
        <taxon>Eurotiomycetes</taxon>
        <taxon>Eurotiomycetidae</taxon>
        <taxon>Eurotiales</taxon>
        <taxon>Aspergillaceae</taxon>
        <taxon>Aspergillus</taxon>
        <taxon>Aspergillus subgen. Circumdati</taxon>
    </lineage>
</organism>
<reference evidence="3 4" key="1">
    <citation type="submission" date="2019-04" db="EMBL/GenBank/DDBJ databases">
        <title>Friends and foes A comparative genomics studyof 23 Aspergillus species from section Flavi.</title>
        <authorList>
            <consortium name="DOE Joint Genome Institute"/>
            <person name="Kjaerbolling I."/>
            <person name="Vesth T."/>
            <person name="Frisvad J.C."/>
            <person name="Nybo J.L."/>
            <person name="Theobald S."/>
            <person name="Kildgaard S."/>
            <person name="Isbrandt T."/>
            <person name="Kuo A."/>
            <person name="Sato A."/>
            <person name="Lyhne E.K."/>
            <person name="Kogle M.E."/>
            <person name="Wiebenga A."/>
            <person name="Kun R.S."/>
            <person name="Lubbers R.J."/>
            <person name="Makela M.R."/>
            <person name="Barry K."/>
            <person name="Chovatia M."/>
            <person name="Clum A."/>
            <person name="Daum C."/>
            <person name="Haridas S."/>
            <person name="He G."/>
            <person name="LaButti K."/>
            <person name="Lipzen A."/>
            <person name="Mondo S."/>
            <person name="Riley R."/>
            <person name="Salamov A."/>
            <person name="Simmons B.A."/>
            <person name="Magnuson J.K."/>
            <person name="Henrissat B."/>
            <person name="Mortensen U.H."/>
            <person name="Larsen T.O."/>
            <person name="Devries R.P."/>
            <person name="Grigoriev I.V."/>
            <person name="Machida M."/>
            <person name="Baker S.E."/>
            <person name="Andersen M.R."/>
        </authorList>
    </citation>
    <scope>NUCLEOTIDE SEQUENCE [LARGE SCALE GENOMIC DNA]</scope>
    <source>
        <strain evidence="3 4">IBT 29228</strain>
    </source>
</reference>
<keyword evidence="1" id="KW-0175">Coiled coil</keyword>
<proteinExistence type="predicted"/>
<gene>
    <name evidence="3" type="ORF">BDV26DRAFT_284826</name>
</gene>